<comment type="caution">
    <text evidence="4">The sequence shown here is derived from an EMBL/GenBank/DDBJ whole genome shotgun (WGS) entry which is preliminary data.</text>
</comment>
<evidence type="ECO:0000256" key="3">
    <source>
        <dbReference type="SAM" id="MobiDB-lite"/>
    </source>
</evidence>
<evidence type="ECO:0000313" key="5">
    <source>
        <dbReference type="Proteomes" id="UP000824136"/>
    </source>
</evidence>
<dbReference type="InterPro" id="IPR008991">
    <property type="entry name" value="Translation_prot_SH3-like_sf"/>
</dbReference>
<reference evidence="4" key="2">
    <citation type="journal article" date="2021" name="PeerJ">
        <title>Extensive microbial diversity within the chicken gut microbiome revealed by metagenomics and culture.</title>
        <authorList>
            <person name="Gilroy R."/>
            <person name="Ravi A."/>
            <person name="Getino M."/>
            <person name="Pursley I."/>
            <person name="Horton D.L."/>
            <person name="Alikhan N.F."/>
            <person name="Baker D."/>
            <person name="Gharbi K."/>
            <person name="Hall N."/>
            <person name="Watson M."/>
            <person name="Adriaenssens E.M."/>
            <person name="Foster-Nyarko E."/>
            <person name="Jarju S."/>
            <person name="Secka A."/>
            <person name="Antonio M."/>
            <person name="Oren A."/>
            <person name="Chaudhuri R.R."/>
            <person name="La Ragione R."/>
            <person name="Hildebrand F."/>
            <person name="Pallen M.J."/>
        </authorList>
    </citation>
    <scope>NUCLEOTIDE SEQUENCE</scope>
    <source>
        <strain evidence="4">CHK33-4379</strain>
    </source>
</reference>
<reference evidence="4" key="1">
    <citation type="submission" date="2020-10" db="EMBL/GenBank/DDBJ databases">
        <authorList>
            <person name="Gilroy R."/>
        </authorList>
    </citation>
    <scope>NUCLEOTIDE SEQUENCE</scope>
    <source>
        <strain evidence="4">CHK33-4379</strain>
    </source>
</reference>
<dbReference type="SUPFAM" id="SSF50104">
    <property type="entry name" value="Translation proteins SH3-like domain"/>
    <property type="match status" value="1"/>
</dbReference>
<dbReference type="GO" id="GO:0005840">
    <property type="term" value="C:ribosome"/>
    <property type="evidence" value="ECO:0007669"/>
    <property type="project" value="UniProtKB-KW"/>
</dbReference>
<sequence length="82" mass="9022">MNTVKGMVVKSTAGRDSGGYFVATEVSDDRILIADGGERPLERPKKKNPKHISPTGMRIDTDGLTNKRLRRLLGELLNKAET</sequence>
<dbReference type="InterPro" id="IPR041985">
    <property type="entry name" value="Ribosomal_eL14_KOW"/>
</dbReference>
<keyword evidence="1" id="KW-0689">Ribosomal protein</keyword>
<evidence type="ECO:0000313" key="4">
    <source>
        <dbReference type="EMBL" id="HIT58230.1"/>
    </source>
</evidence>
<protein>
    <submittedName>
        <fullName evidence="4">KOW domain-containing RNA-binding protein</fullName>
    </submittedName>
</protein>
<accession>A0A9D1GTY5</accession>
<feature type="region of interest" description="Disordered" evidence="3">
    <location>
        <begin position="36"/>
        <end position="61"/>
    </location>
</feature>
<evidence type="ECO:0000256" key="1">
    <source>
        <dbReference type="ARBA" id="ARBA00022980"/>
    </source>
</evidence>
<name>A0A9D1GTY5_9FIRM</name>
<proteinExistence type="predicted"/>
<organism evidence="4 5">
    <name type="scientific">Candidatus Faeciplasma pullistercoris</name>
    <dbReference type="NCBI Taxonomy" id="2840800"/>
    <lineage>
        <taxon>Bacteria</taxon>
        <taxon>Bacillati</taxon>
        <taxon>Bacillota</taxon>
        <taxon>Clostridia</taxon>
        <taxon>Eubacteriales</taxon>
        <taxon>Oscillospiraceae</taxon>
        <taxon>Oscillospiraceae incertae sedis</taxon>
        <taxon>Candidatus Faeciplasma</taxon>
    </lineage>
</organism>
<evidence type="ECO:0000256" key="2">
    <source>
        <dbReference type="ARBA" id="ARBA00023274"/>
    </source>
</evidence>
<keyword evidence="2" id="KW-0687">Ribonucleoprotein</keyword>
<dbReference type="AlphaFoldDB" id="A0A9D1GTY5"/>
<dbReference type="Proteomes" id="UP000824136">
    <property type="component" value="Unassembled WGS sequence"/>
</dbReference>
<dbReference type="GO" id="GO:1990904">
    <property type="term" value="C:ribonucleoprotein complex"/>
    <property type="evidence" value="ECO:0007669"/>
    <property type="project" value="UniProtKB-KW"/>
</dbReference>
<gene>
    <name evidence="4" type="ORF">IAC39_00665</name>
</gene>
<dbReference type="EMBL" id="DVLL01000003">
    <property type="protein sequence ID" value="HIT58230.1"/>
    <property type="molecule type" value="Genomic_DNA"/>
</dbReference>
<dbReference type="CDD" id="cd06088">
    <property type="entry name" value="KOW_RPL14"/>
    <property type="match status" value="1"/>
</dbReference>